<protein>
    <submittedName>
        <fullName evidence="1">Uncharacterized protein</fullName>
    </submittedName>
</protein>
<keyword evidence="2" id="KW-1185">Reference proteome</keyword>
<reference evidence="2" key="1">
    <citation type="journal article" date="2022" name="Mol. Ecol. Resour.">
        <title>The genomes of chicory, endive, great burdock and yacon provide insights into Asteraceae palaeo-polyploidization history and plant inulin production.</title>
        <authorList>
            <person name="Fan W."/>
            <person name="Wang S."/>
            <person name="Wang H."/>
            <person name="Wang A."/>
            <person name="Jiang F."/>
            <person name="Liu H."/>
            <person name="Zhao H."/>
            <person name="Xu D."/>
            <person name="Zhang Y."/>
        </authorList>
    </citation>
    <scope>NUCLEOTIDE SEQUENCE [LARGE SCALE GENOMIC DNA]</scope>
    <source>
        <strain evidence="2">cv. Punajuju</strain>
    </source>
</reference>
<dbReference type="Proteomes" id="UP001055811">
    <property type="component" value="Linkage Group LG02"/>
</dbReference>
<name>A0ACB9GDN6_CICIN</name>
<dbReference type="EMBL" id="CM042010">
    <property type="protein sequence ID" value="KAI3781201.1"/>
    <property type="molecule type" value="Genomic_DNA"/>
</dbReference>
<reference evidence="1 2" key="2">
    <citation type="journal article" date="2022" name="Mol. Ecol. Resour.">
        <title>The genomes of chicory, endive, great burdock and yacon provide insights into Asteraceae paleo-polyploidization history and plant inulin production.</title>
        <authorList>
            <person name="Fan W."/>
            <person name="Wang S."/>
            <person name="Wang H."/>
            <person name="Wang A."/>
            <person name="Jiang F."/>
            <person name="Liu H."/>
            <person name="Zhao H."/>
            <person name="Xu D."/>
            <person name="Zhang Y."/>
        </authorList>
    </citation>
    <scope>NUCLEOTIDE SEQUENCE [LARGE SCALE GENOMIC DNA]</scope>
    <source>
        <strain evidence="2">cv. Punajuju</strain>
        <tissue evidence="1">Leaves</tissue>
    </source>
</reference>
<evidence type="ECO:0000313" key="1">
    <source>
        <dbReference type="EMBL" id="KAI3781201.1"/>
    </source>
</evidence>
<gene>
    <name evidence="1" type="ORF">L2E82_11208</name>
</gene>
<sequence length="72" mass="8145">MVPVQMTQPAVQLASIDEDNSLSQHKQQEIKISVASQHVHSKPCPDLLNECDFYELMLRLGDSQEMCLYVPS</sequence>
<evidence type="ECO:0000313" key="2">
    <source>
        <dbReference type="Proteomes" id="UP001055811"/>
    </source>
</evidence>
<comment type="caution">
    <text evidence="1">The sequence shown here is derived from an EMBL/GenBank/DDBJ whole genome shotgun (WGS) entry which is preliminary data.</text>
</comment>
<accession>A0ACB9GDN6</accession>
<organism evidence="1 2">
    <name type="scientific">Cichorium intybus</name>
    <name type="common">Chicory</name>
    <dbReference type="NCBI Taxonomy" id="13427"/>
    <lineage>
        <taxon>Eukaryota</taxon>
        <taxon>Viridiplantae</taxon>
        <taxon>Streptophyta</taxon>
        <taxon>Embryophyta</taxon>
        <taxon>Tracheophyta</taxon>
        <taxon>Spermatophyta</taxon>
        <taxon>Magnoliopsida</taxon>
        <taxon>eudicotyledons</taxon>
        <taxon>Gunneridae</taxon>
        <taxon>Pentapetalae</taxon>
        <taxon>asterids</taxon>
        <taxon>campanulids</taxon>
        <taxon>Asterales</taxon>
        <taxon>Asteraceae</taxon>
        <taxon>Cichorioideae</taxon>
        <taxon>Cichorieae</taxon>
        <taxon>Cichoriinae</taxon>
        <taxon>Cichorium</taxon>
    </lineage>
</organism>
<proteinExistence type="predicted"/>